<feature type="transmembrane region" description="Helical" evidence="6">
    <location>
        <begin position="467"/>
        <end position="492"/>
    </location>
</feature>
<feature type="transmembrane region" description="Helical" evidence="6">
    <location>
        <begin position="237"/>
        <end position="259"/>
    </location>
</feature>
<dbReference type="InterPro" id="IPR007603">
    <property type="entry name" value="Choline_transptr-like"/>
</dbReference>
<accession>A0AA38I4X1</accession>
<dbReference type="GO" id="GO:0005886">
    <property type="term" value="C:plasma membrane"/>
    <property type="evidence" value="ECO:0007669"/>
    <property type="project" value="UniProtKB-SubCell"/>
</dbReference>
<evidence type="ECO:0000256" key="3">
    <source>
        <dbReference type="ARBA" id="ARBA00022692"/>
    </source>
</evidence>
<feature type="transmembrane region" description="Helical" evidence="6">
    <location>
        <begin position="570"/>
        <end position="591"/>
    </location>
</feature>
<name>A0AA38I4X1_9CUCU</name>
<organism evidence="7 8">
    <name type="scientific">Zophobas morio</name>
    <dbReference type="NCBI Taxonomy" id="2755281"/>
    <lineage>
        <taxon>Eukaryota</taxon>
        <taxon>Metazoa</taxon>
        <taxon>Ecdysozoa</taxon>
        <taxon>Arthropoda</taxon>
        <taxon>Hexapoda</taxon>
        <taxon>Insecta</taxon>
        <taxon>Pterygota</taxon>
        <taxon>Neoptera</taxon>
        <taxon>Endopterygota</taxon>
        <taxon>Coleoptera</taxon>
        <taxon>Polyphaga</taxon>
        <taxon>Cucujiformia</taxon>
        <taxon>Tenebrionidae</taxon>
        <taxon>Zophobas</taxon>
    </lineage>
</organism>
<dbReference type="Pfam" id="PF04515">
    <property type="entry name" value="Choline_transpo"/>
    <property type="match status" value="1"/>
</dbReference>
<evidence type="ECO:0000256" key="1">
    <source>
        <dbReference type="ARBA" id="ARBA00004141"/>
    </source>
</evidence>
<protein>
    <recommendedName>
        <fullName evidence="6">Choline transporter-like protein</fullName>
    </recommendedName>
</protein>
<dbReference type="AlphaFoldDB" id="A0AA38I4X1"/>
<evidence type="ECO:0000256" key="4">
    <source>
        <dbReference type="ARBA" id="ARBA00022989"/>
    </source>
</evidence>
<keyword evidence="8" id="KW-1185">Reference proteome</keyword>
<evidence type="ECO:0000256" key="5">
    <source>
        <dbReference type="ARBA" id="ARBA00023136"/>
    </source>
</evidence>
<evidence type="ECO:0000256" key="6">
    <source>
        <dbReference type="RuleBase" id="RU368066"/>
    </source>
</evidence>
<feature type="transmembrane region" description="Helical" evidence="6">
    <location>
        <begin position="23"/>
        <end position="46"/>
    </location>
</feature>
<reference evidence="7" key="1">
    <citation type="journal article" date="2023" name="G3 (Bethesda)">
        <title>Whole genome assemblies of Zophobas morio and Tenebrio molitor.</title>
        <authorList>
            <person name="Kaur S."/>
            <person name="Stinson S.A."/>
            <person name="diCenzo G.C."/>
        </authorList>
    </citation>
    <scope>NUCLEOTIDE SEQUENCE</scope>
    <source>
        <strain evidence="7">QUZm001</strain>
    </source>
</reference>
<feature type="transmembrane region" description="Helical" evidence="6">
    <location>
        <begin position="597"/>
        <end position="622"/>
    </location>
</feature>
<dbReference type="Proteomes" id="UP001168821">
    <property type="component" value="Unassembled WGS sequence"/>
</dbReference>
<feature type="transmembrane region" description="Helical" evidence="6">
    <location>
        <begin position="210"/>
        <end position="231"/>
    </location>
</feature>
<proteinExistence type="inferred from homology"/>
<dbReference type="PANTHER" id="PTHR12385">
    <property type="entry name" value="CHOLINE TRANSPORTER-LIKE (SLC FAMILY 44)"/>
    <property type="match status" value="1"/>
</dbReference>
<dbReference type="GO" id="GO:0022857">
    <property type="term" value="F:transmembrane transporter activity"/>
    <property type="evidence" value="ECO:0007669"/>
    <property type="project" value="UniProtKB-UniRule"/>
</dbReference>
<sequence>MGCCESRKEEEGEENKQRGCTDVFWLCVYVAFWLLMILIAAFSFVYGNPIRIINGYDSFGNTCGTKHNKNRSNLELSGIDTSDKPYLLFYDIKELKQSLKICVKECPRETLREVDDIRKYYQKTGVNLCRYDFNYNDFNNRSIPKNIFSSYIGPCPALPIYESKPVLNRCVPQSFQDLAEGVLNNFYDLLNSWDTLEQILSDIYITWREILYLTFLALLLSLVTISILHLLAHLVSYIIMILFTVASILGTAFLWYTYFDIKNNLDKTNQNLMLLESVRNERAFLWYSIVATVITVIILLLVIVMRKQVSFLADLFKETSKCLLHLPGLFFQPILTFLFLLAFLMFWIFVVLCLATAYYPSTSPINLRIYNESSFTTPVSNTEPVPKLRDISLSEKVVQKMTVFEFTDPTWVKYMWWVYFIGLIWTCEFIMGCQQMVIAGAVAHWFYRHKYKDNSHVSYSICKLIKYHLGSVAIGSLLITIFKIPRLILMYLHEKLKYNSDKGSECASCCLKCCICCFYCLEKFIRYLNHNAYTVIAIDGVNFCKAAGTAFQVLTEHALQVATINSLGDFILFLGKCLITVLTGCVGLYIFRRNPELEFYAAPTLIVCIFAFFVAHCILSLYEMVLDTVYLCICQNGESVEGIQMENLGVQRSVNNANPQPTELEPIK</sequence>
<gene>
    <name evidence="7" type="ORF">Zmor_021085</name>
</gene>
<evidence type="ECO:0000313" key="7">
    <source>
        <dbReference type="EMBL" id="KAJ3649335.1"/>
    </source>
</evidence>
<comment type="caution">
    <text evidence="7">The sequence shown here is derived from an EMBL/GenBank/DDBJ whole genome shotgun (WGS) entry which is preliminary data.</text>
</comment>
<comment type="similarity">
    <text evidence="2 6">Belongs to the CTL (choline transporter-like) family.</text>
</comment>
<comment type="subcellular location">
    <subcellularLocation>
        <location evidence="6">Cell membrane</location>
        <topology evidence="6">Multi-pass membrane protein</topology>
    </subcellularLocation>
    <subcellularLocation>
        <location evidence="1">Membrane</location>
        <topology evidence="1">Multi-pass membrane protein</topology>
    </subcellularLocation>
</comment>
<feature type="transmembrane region" description="Helical" evidence="6">
    <location>
        <begin position="334"/>
        <end position="359"/>
    </location>
</feature>
<comment type="function">
    <text evidence="6">Choline transporter.</text>
</comment>
<dbReference type="PANTHER" id="PTHR12385:SF12">
    <property type="entry name" value="CHOLINE TRANSPORTER-LIKE PROTEIN"/>
    <property type="match status" value="1"/>
</dbReference>
<evidence type="ECO:0000313" key="8">
    <source>
        <dbReference type="Proteomes" id="UP001168821"/>
    </source>
</evidence>
<feature type="transmembrane region" description="Helical" evidence="6">
    <location>
        <begin position="284"/>
        <end position="305"/>
    </location>
</feature>
<evidence type="ECO:0000256" key="2">
    <source>
        <dbReference type="ARBA" id="ARBA00007168"/>
    </source>
</evidence>
<feature type="transmembrane region" description="Helical" evidence="6">
    <location>
        <begin position="416"/>
        <end position="447"/>
    </location>
</feature>
<dbReference type="EMBL" id="JALNTZ010000006">
    <property type="protein sequence ID" value="KAJ3649335.1"/>
    <property type="molecule type" value="Genomic_DNA"/>
</dbReference>
<keyword evidence="4 6" id="KW-1133">Transmembrane helix</keyword>
<keyword evidence="3 6" id="KW-0812">Transmembrane</keyword>
<keyword evidence="5 6" id="KW-0472">Membrane</keyword>